<accession>A0A5D2Q2L0</accession>
<keyword evidence="2" id="KW-1185">Reference proteome</keyword>
<proteinExistence type="predicted"/>
<gene>
    <name evidence="1" type="ORF">ES332_A06G120900v1</name>
</gene>
<name>A0A5D2Q2L0_GOSTO</name>
<dbReference type="AlphaFoldDB" id="A0A5D2Q2L0"/>
<evidence type="ECO:0000313" key="2">
    <source>
        <dbReference type="Proteomes" id="UP000322667"/>
    </source>
</evidence>
<dbReference type="EMBL" id="CM017615">
    <property type="protein sequence ID" value="TYI22701.1"/>
    <property type="molecule type" value="Genomic_DNA"/>
</dbReference>
<organism evidence="1 2">
    <name type="scientific">Gossypium tomentosum</name>
    <name type="common">Hawaiian cotton</name>
    <name type="synonym">Gossypium sandvicense</name>
    <dbReference type="NCBI Taxonomy" id="34277"/>
    <lineage>
        <taxon>Eukaryota</taxon>
        <taxon>Viridiplantae</taxon>
        <taxon>Streptophyta</taxon>
        <taxon>Embryophyta</taxon>
        <taxon>Tracheophyta</taxon>
        <taxon>Spermatophyta</taxon>
        <taxon>Magnoliopsida</taxon>
        <taxon>eudicotyledons</taxon>
        <taxon>Gunneridae</taxon>
        <taxon>Pentapetalae</taxon>
        <taxon>rosids</taxon>
        <taxon>malvids</taxon>
        <taxon>Malvales</taxon>
        <taxon>Malvaceae</taxon>
        <taxon>Malvoideae</taxon>
        <taxon>Gossypium</taxon>
    </lineage>
</organism>
<protein>
    <submittedName>
        <fullName evidence="1">Uncharacterized protein</fullName>
    </submittedName>
</protein>
<reference evidence="1 2" key="1">
    <citation type="submission" date="2019-07" db="EMBL/GenBank/DDBJ databases">
        <title>WGS assembly of Gossypium tomentosum.</title>
        <authorList>
            <person name="Chen Z.J."/>
            <person name="Sreedasyam A."/>
            <person name="Ando A."/>
            <person name="Song Q."/>
            <person name="De L."/>
            <person name="Hulse-Kemp A."/>
            <person name="Ding M."/>
            <person name="Ye W."/>
            <person name="Kirkbride R."/>
            <person name="Jenkins J."/>
            <person name="Plott C."/>
            <person name="Lovell J."/>
            <person name="Lin Y.-M."/>
            <person name="Vaughn R."/>
            <person name="Liu B."/>
            <person name="Li W."/>
            <person name="Simpson S."/>
            <person name="Scheffler B."/>
            <person name="Saski C."/>
            <person name="Grover C."/>
            <person name="Hu G."/>
            <person name="Conover J."/>
            <person name="Carlson J."/>
            <person name="Shu S."/>
            <person name="Boston L."/>
            <person name="Williams M."/>
            <person name="Peterson D."/>
            <person name="Mcgee K."/>
            <person name="Jones D."/>
            <person name="Wendel J."/>
            <person name="Stelly D."/>
            <person name="Grimwood J."/>
            <person name="Schmutz J."/>
        </authorList>
    </citation>
    <scope>NUCLEOTIDE SEQUENCE [LARGE SCALE GENOMIC DNA]</scope>
    <source>
        <strain evidence="1">7179.01</strain>
    </source>
</reference>
<dbReference type="Proteomes" id="UP000322667">
    <property type="component" value="Chromosome A06"/>
</dbReference>
<sequence length="37" mass="4019">MQISRKPISSAIETACKHALASAMTGSEIYTHGKRRS</sequence>
<evidence type="ECO:0000313" key="1">
    <source>
        <dbReference type="EMBL" id="TYI22701.1"/>
    </source>
</evidence>